<keyword evidence="10 18" id="KW-0418">Kinase</keyword>
<evidence type="ECO:0000259" key="16">
    <source>
        <dbReference type="PROSITE" id="PS50109"/>
    </source>
</evidence>
<organism evidence="18 19">
    <name type="scientific">Acetobacter lovaniensis</name>
    <dbReference type="NCBI Taxonomy" id="104100"/>
    <lineage>
        <taxon>Bacteria</taxon>
        <taxon>Pseudomonadati</taxon>
        <taxon>Pseudomonadota</taxon>
        <taxon>Alphaproteobacteria</taxon>
        <taxon>Acetobacterales</taxon>
        <taxon>Acetobacteraceae</taxon>
        <taxon>Acetobacter</taxon>
    </lineage>
</organism>
<dbReference type="EC" id="2.7.13.3" evidence="3"/>
<evidence type="ECO:0000256" key="8">
    <source>
        <dbReference type="ARBA" id="ARBA00022692"/>
    </source>
</evidence>
<evidence type="ECO:0000256" key="1">
    <source>
        <dbReference type="ARBA" id="ARBA00000085"/>
    </source>
</evidence>
<dbReference type="SUPFAM" id="SSF47384">
    <property type="entry name" value="Homodimeric domain of signal transducing histidine kinase"/>
    <property type="match status" value="1"/>
</dbReference>
<dbReference type="Pfam" id="PF02518">
    <property type="entry name" value="HATPase_c"/>
    <property type="match status" value="1"/>
</dbReference>
<evidence type="ECO:0000256" key="6">
    <source>
        <dbReference type="ARBA" id="ARBA00022553"/>
    </source>
</evidence>
<dbReference type="GO" id="GO:0005886">
    <property type="term" value="C:plasma membrane"/>
    <property type="evidence" value="ECO:0007669"/>
    <property type="project" value="UniProtKB-SubCell"/>
</dbReference>
<evidence type="ECO:0000256" key="7">
    <source>
        <dbReference type="ARBA" id="ARBA00022679"/>
    </source>
</evidence>
<dbReference type="PROSITE" id="PS50885">
    <property type="entry name" value="HAMP"/>
    <property type="match status" value="1"/>
</dbReference>
<dbReference type="PRINTS" id="PR00344">
    <property type="entry name" value="BCTRLSENSOR"/>
</dbReference>
<protein>
    <recommendedName>
        <fullName evidence="3">histidine kinase</fullName>
        <ecNumber evidence="3">2.7.13.3</ecNumber>
    </recommendedName>
</protein>
<dbReference type="PROSITE" id="PS50109">
    <property type="entry name" value="HIS_KIN"/>
    <property type="match status" value="1"/>
</dbReference>
<feature type="transmembrane region" description="Helical" evidence="15">
    <location>
        <begin position="32"/>
        <end position="56"/>
    </location>
</feature>
<evidence type="ECO:0000256" key="5">
    <source>
        <dbReference type="ARBA" id="ARBA00022519"/>
    </source>
</evidence>
<feature type="transmembrane region" description="Helical" evidence="15">
    <location>
        <begin position="178"/>
        <end position="200"/>
    </location>
</feature>
<keyword evidence="11" id="KW-0067">ATP-binding</keyword>
<sequence length="461" mass="51508">MTGRRGFRLFPRGGWSALKVEKSVRRVLPRSLLGRSLLIVLFPLLITQGIALELYYGNFLKVVSRRLTGSVTAEIVLSLNALERLKNPADKEWFIAQAREQLQLIEIWRPGEKLTRVGSTHVLGPMDDDLVHALHEAISYPFFVKWRHFHHVVRIYIQLPDGVLEIDTPRKRLDMGQIWLFVAWTVGSTLLLFTIASLFMRNQVRAIRQLAQAAEQFGMGRDIGPIRPVGAQEVRKAAVAFNRMQDRITRFVAQRTGVLAGVSHDLRTPLTRLRLSLAMMPREGSICASVMTEDIDEMVGDIAEMEHMIDSYLSFARGEGSESVQQVEVLPFLEDVVAAARRAGVHIRALEVEPDLRAHMRPDAMRRVLGNLFDNARRHDASVALSARRVGGGVSILVDDDGPGIPPDRRAHVLRAFESGQDGGTGLGLTIARDIIRAHGGDMTLERAPEGGLRVRLYLPN</sequence>
<evidence type="ECO:0000256" key="2">
    <source>
        <dbReference type="ARBA" id="ARBA00004429"/>
    </source>
</evidence>
<dbReference type="InterPro" id="IPR050980">
    <property type="entry name" value="2C_sensor_his_kinase"/>
</dbReference>
<comment type="caution">
    <text evidence="18">The sequence shown here is derived from an EMBL/GenBank/DDBJ whole genome shotgun (WGS) entry which is preliminary data.</text>
</comment>
<dbReference type="SMART" id="SM00304">
    <property type="entry name" value="HAMP"/>
    <property type="match status" value="1"/>
</dbReference>
<keyword evidence="6" id="KW-0597">Phosphoprotein</keyword>
<dbReference type="CDD" id="cd06225">
    <property type="entry name" value="HAMP"/>
    <property type="match status" value="1"/>
</dbReference>
<dbReference type="RefSeq" id="WP_166112388.1">
    <property type="nucleotide sequence ID" value="NZ_BAABDB010000034.1"/>
</dbReference>
<gene>
    <name evidence="18" type="ORF">HNR55_001075</name>
</gene>
<dbReference type="SMART" id="SM00387">
    <property type="entry name" value="HATPase_c"/>
    <property type="match status" value="1"/>
</dbReference>
<evidence type="ECO:0000256" key="10">
    <source>
        <dbReference type="ARBA" id="ARBA00022777"/>
    </source>
</evidence>
<keyword evidence="13" id="KW-0902">Two-component regulatory system</keyword>
<dbReference type="Gene3D" id="1.10.287.130">
    <property type="match status" value="1"/>
</dbReference>
<keyword evidence="5" id="KW-0997">Cell inner membrane</keyword>
<dbReference type="Pfam" id="PF00512">
    <property type="entry name" value="HisKA"/>
    <property type="match status" value="1"/>
</dbReference>
<dbReference type="CDD" id="cd00082">
    <property type="entry name" value="HisKA"/>
    <property type="match status" value="1"/>
</dbReference>
<dbReference type="PANTHER" id="PTHR44936:SF5">
    <property type="entry name" value="SENSOR HISTIDINE KINASE ENVZ"/>
    <property type="match status" value="1"/>
</dbReference>
<dbReference type="InterPro" id="IPR036097">
    <property type="entry name" value="HisK_dim/P_sf"/>
</dbReference>
<keyword evidence="19" id="KW-1185">Reference proteome</keyword>
<evidence type="ECO:0000313" key="18">
    <source>
        <dbReference type="EMBL" id="MBB6456501.1"/>
    </source>
</evidence>
<dbReference type="InterPro" id="IPR003661">
    <property type="entry name" value="HisK_dim/P_dom"/>
</dbReference>
<proteinExistence type="predicted"/>
<keyword evidence="8 15" id="KW-0812">Transmembrane</keyword>
<dbReference type="PANTHER" id="PTHR44936">
    <property type="entry name" value="SENSOR PROTEIN CREC"/>
    <property type="match status" value="1"/>
</dbReference>
<dbReference type="Gene3D" id="3.30.565.10">
    <property type="entry name" value="Histidine kinase-like ATPase, C-terminal domain"/>
    <property type="match status" value="1"/>
</dbReference>
<evidence type="ECO:0000256" key="12">
    <source>
        <dbReference type="ARBA" id="ARBA00022989"/>
    </source>
</evidence>
<dbReference type="InterPro" id="IPR003660">
    <property type="entry name" value="HAMP_dom"/>
</dbReference>
<dbReference type="SUPFAM" id="SSF55874">
    <property type="entry name" value="ATPase domain of HSP90 chaperone/DNA topoisomerase II/histidine kinase"/>
    <property type="match status" value="1"/>
</dbReference>
<dbReference type="Pfam" id="PF00672">
    <property type="entry name" value="HAMP"/>
    <property type="match status" value="1"/>
</dbReference>
<keyword evidence="4" id="KW-1003">Cell membrane</keyword>
<evidence type="ECO:0000313" key="19">
    <source>
        <dbReference type="Proteomes" id="UP000578000"/>
    </source>
</evidence>
<evidence type="ECO:0000256" key="13">
    <source>
        <dbReference type="ARBA" id="ARBA00023012"/>
    </source>
</evidence>
<dbReference type="SMART" id="SM00388">
    <property type="entry name" value="HisKA"/>
    <property type="match status" value="1"/>
</dbReference>
<evidence type="ECO:0000256" key="9">
    <source>
        <dbReference type="ARBA" id="ARBA00022741"/>
    </source>
</evidence>
<reference evidence="18 19" key="1">
    <citation type="submission" date="2020-08" db="EMBL/GenBank/DDBJ databases">
        <title>Genomic Encyclopedia of Type Strains, Phase IV (KMG-IV): sequencing the most valuable type-strain genomes for metagenomic binning, comparative biology and taxonomic classification.</title>
        <authorList>
            <person name="Goeker M."/>
        </authorList>
    </citation>
    <scope>NUCLEOTIDE SEQUENCE [LARGE SCALE GENOMIC DNA]</scope>
    <source>
        <strain evidence="18 19">DSM 4491</strain>
    </source>
</reference>
<accession>A0A841QD55</accession>
<dbReference type="InterPro" id="IPR036890">
    <property type="entry name" value="HATPase_C_sf"/>
</dbReference>
<dbReference type="CDD" id="cd00075">
    <property type="entry name" value="HATPase"/>
    <property type="match status" value="1"/>
</dbReference>
<name>A0A841QD55_9PROT</name>
<dbReference type="InterPro" id="IPR005467">
    <property type="entry name" value="His_kinase_dom"/>
</dbReference>
<feature type="domain" description="Histidine kinase" evidence="16">
    <location>
        <begin position="261"/>
        <end position="461"/>
    </location>
</feature>
<comment type="catalytic activity">
    <reaction evidence="1">
        <text>ATP + protein L-histidine = ADP + protein N-phospho-L-histidine.</text>
        <dbReference type="EC" id="2.7.13.3"/>
    </reaction>
</comment>
<dbReference type="Proteomes" id="UP000578000">
    <property type="component" value="Unassembled WGS sequence"/>
</dbReference>
<keyword evidence="12 15" id="KW-1133">Transmembrane helix</keyword>
<evidence type="ECO:0000256" key="4">
    <source>
        <dbReference type="ARBA" id="ARBA00022475"/>
    </source>
</evidence>
<dbReference type="InterPro" id="IPR003594">
    <property type="entry name" value="HATPase_dom"/>
</dbReference>
<dbReference type="GO" id="GO:0000155">
    <property type="term" value="F:phosphorelay sensor kinase activity"/>
    <property type="evidence" value="ECO:0007669"/>
    <property type="project" value="InterPro"/>
</dbReference>
<evidence type="ECO:0000256" key="11">
    <source>
        <dbReference type="ARBA" id="ARBA00022840"/>
    </source>
</evidence>
<evidence type="ECO:0000256" key="15">
    <source>
        <dbReference type="SAM" id="Phobius"/>
    </source>
</evidence>
<evidence type="ECO:0000256" key="14">
    <source>
        <dbReference type="ARBA" id="ARBA00023136"/>
    </source>
</evidence>
<feature type="domain" description="HAMP" evidence="17">
    <location>
        <begin position="201"/>
        <end position="253"/>
    </location>
</feature>
<dbReference type="InterPro" id="IPR004358">
    <property type="entry name" value="Sig_transdc_His_kin-like_C"/>
</dbReference>
<keyword evidence="7 18" id="KW-0808">Transferase</keyword>
<keyword evidence="9" id="KW-0547">Nucleotide-binding</keyword>
<dbReference type="GO" id="GO:0005524">
    <property type="term" value="F:ATP binding"/>
    <property type="evidence" value="ECO:0007669"/>
    <property type="project" value="UniProtKB-KW"/>
</dbReference>
<dbReference type="AlphaFoldDB" id="A0A841QD55"/>
<evidence type="ECO:0000259" key="17">
    <source>
        <dbReference type="PROSITE" id="PS50885"/>
    </source>
</evidence>
<keyword evidence="14 15" id="KW-0472">Membrane</keyword>
<dbReference type="EMBL" id="JACHIE010000003">
    <property type="protein sequence ID" value="MBB6456501.1"/>
    <property type="molecule type" value="Genomic_DNA"/>
</dbReference>
<evidence type="ECO:0000256" key="3">
    <source>
        <dbReference type="ARBA" id="ARBA00012438"/>
    </source>
</evidence>
<comment type="subcellular location">
    <subcellularLocation>
        <location evidence="2">Cell inner membrane</location>
        <topology evidence="2">Multi-pass membrane protein</topology>
    </subcellularLocation>
</comment>